<dbReference type="InterPro" id="IPR036965">
    <property type="entry name" value="Terpene_synth_N_sf"/>
</dbReference>
<dbReference type="SUPFAM" id="SSF48239">
    <property type="entry name" value="Terpenoid cyclases/Protein prenyltransferases"/>
    <property type="match status" value="1"/>
</dbReference>
<dbReference type="InterPro" id="IPR044814">
    <property type="entry name" value="Terpene_cyclase_plant_C1"/>
</dbReference>
<dbReference type="Gene3D" id="1.10.600.10">
    <property type="entry name" value="Farnesyl Diphosphate Synthase"/>
    <property type="match status" value="1"/>
</dbReference>
<evidence type="ECO:0000259" key="9">
    <source>
        <dbReference type="Pfam" id="PF03936"/>
    </source>
</evidence>
<reference evidence="10 11" key="1">
    <citation type="submission" date="2024-11" db="EMBL/GenBank/DDBJ databases">
        <title>A near-complete genome assembly of Cinchona calisaya.</title>
        <authorList>
            <person name="Lian D.C."/>
            <person name="Zhao X.W."/>
            <person name="Wei L."/>
        </authorList>
    </citation>
    <scope>NUCLEOTIDE SEQUENCE [LARGE SCALE GENOMIC DNA]</scope>
    <source>
        <tissue evidence="10">Nenye</tissue>
    </source>
</reference>
<dbReference type="InterPro" id="IPR050148">
    <property type="entry name" value="Terpene_synthase-like"/>
</dbReference>
<sequence>LYESWQSFSIAKETVTITDGSVGGLGFTLLITSQRLKAAEATNHSNYKNEIVRPLADFPASIWGDRFTSFTLEKQLSYTMASAEATNHSNNNNEIVRPLADFPASIWGDRFTSFTLDKQVYEMHAEEIQMLKEEVRSMLMAPENTAIDKLNLIDTVERLGISYHFEKEIEQQLQEIFNSHANFKEYPECDLFTTALQFRVFRQHGFNISSDIFYRYLDANGKFKETLRNEIKGLLSLYEAAHVRTHQDNILEEALAFTITHLKPVAEQMTSSLAKQVNYALEQAYPKGISRIESRRYISFYEEDDSKNYSLLRLAKLDCNLLQMLYKQELSEILRWLKDLDISSKLPYSRKREVECYFWGVGVTFEPQYSFSRSIFAKTGILLTMVDDTYDAYGTLDELKAFTNAIERWDDKEADGLPDYMKALYVALLTFCKWLDKELTKRGMSYAYLKYREEWKEYARSSYTQSLWFLTREVPPFHDYLKNGLTTGTYPLLAVSIFVGMESGTKDVFDGLSNNLKVVAACSKIARLVNDVASHKTEKERSSTAIECYMNHYNVSEEEAMNKLEDITQEAWEDINEEFLKPAAMPREMVMVLLNLARMIDVAYKHREDGFTDPIKVLKPHIVAVLVDQIIV</sequence>
<dbReference type="InterPro" id="IPR008930">
    <property type="entry name" value="Terpenoid_cyclase/PrenylTrfase"/>
</dbReference>
<comment type="cofactor">
    <cofactor evidence="1">
        <name>Mg(2+)</name>
        <dbReference type="ChEBI" id="CHEBI:18420"/>
    </cofactor>
</comment>
<gene>
    <name evidence="10" type="ORF">ACH5RR_039535</name>
</gene>
<evidence type="ECO:0000313" key="11">
    <source>
        <dbReference type="Proteomes" id="UP001630127"/>
    </source>
</evidence>
<evidence type="ECO:0000256" key="2">
    <source>
        <dbReference type="ARBA" id="ARBA00004721"/>
    </source>
</evidence>
<dbReference type="CDD" id="cd00684">
    <property type="entry name" value="Terpene_cyclase_plant_C1"/>
    <property type="match status" value="1"/>
</dbReference>
<feature type="domain" description="Terpene synthase metal-binding" evidence="9">
    <location>
        <begin position="338"/>
        <end position="574"/>
    </location>
</feature>
<dbReference type="InterPro" id="IPR005630">
    <property type="entry name" value="Terpene_synthase_metal-bd"/>
</dbReference>
<keyword evidence="11" id="KW-1185">Reference proteome</keyword>
<evidence type="ECO:0000256" key="4">
    <source>
        <dbReference type="ARBA" id="ARBA00022842"/>
    </source>
</evidence>
<dbReference type="InterPro" id="IPR008949">
    <property type="entry name" value="Isoprenoid_synthase_dom_sf"/>
</dbReference>
<dbReference type="SFLD" id="SFLDG01019">
    <property type="entry name" value="Terpene_Cyclase_Like_1_C_Termi"/>
    <property type="match status" value="1"/>
</dbReference>
<dbReference type="GO" id="GO:0050551">
    <property type="term" value="F:myrcene synthase activity"/>
    <property type="evidence" value="ECO:0007669"/>
    <property type="project" value="UniProtKB-EC"/>
</dbReference>
<dbReference type="InterPro" id="IPR001906">
    <property type="entry name" value="Terpene_synth_N"/>
</dbReference>
<dbReference type="GO" id="GO:0046872">
    <property type="term" value="F:metal ion binding"/>
    <property type="evidence" value="ECO:0007669"/>
    <property type="project" value="UniProtKB-KW"/>
</dbReference>
<evidence type="ECO:0000256" key="7">
    <source>
        <dbReference type="ARBA" id="ARBA00066673"/>
    </source>
</evidence>
<dbReference type="SFLD" id="SFLDS00005">
    <property type="entry name" value="Isoprenoid_Synthase_Type_I"/>
    <property type="match status" value="1"/>
</dbReference>
<comment type="caution">
    <text evidence="10">The sequence shown here is derived from an EMBL/GenBank/DDBJ whole genome shotgun (WGS) entry which is preliminary data.</text>
</comment>
<keyword evidence="4" id="KW-0460">Magnesium</keyword>
<name>A0ABD2XYI5_9GENT</name>
<keyword evidence="5" id="KW-0456">Lyase</keyword>
<dbReference type="FunFam" id="1.10.600.10:FF:000007">
    <property type="entry name" value="Isoprene synthase, chloroplastic"/>
    <property type="match status" value="1"/>
</dbReference>
<dbReference type="FunFam" id="1.50.10.130:FF:000001">
    <property type="entry name" value="Isoprene synthase, chloroplastic"/>
    <property type="match status" value="1"/>
</dbReference>
<dbReference type="PANTHER" id="PTHR31225:SF93">
    <property type="entry name" value="ALPHA-HUMULENE_(-)-(E)-BETA-CARYOPHYLLENE SYNTHASE"/>
    <property type="match status" value="1"/>
</dbReference>
<dbReference type="SUPFAM" id="SSF48576">
    <property type="entry name" value="Terpenoid synthases"/>
    <property type="match status" value="1"/>
</dbReference>
<dbReference type="EMBL" id="JBJUIK010000016">
    <property type="protein sequence ID" value="KAL3500442.1"/>
    <property type="molecule type" value="Genomic_DNA"/>
</dbReference>
<protein>
    <recommendedName>
        <fullName evidence="7">myrcene synthase</fullName>
        <ecNumber evidence="7">4.2.3.15</ecNumber>
    </recommendedName>
</protein>
<dbReference type="AlphaFoldDB" id="A0ABD2XYI5"/>
<comment type="pathway">
    <text evidence="2">Secondary metabolite biosynthesis; terpenoid biosynthesis.</text>
</comment>
<organism evidence="10 11">
    <name type="scientific">Cinchona calisaya</name>
    <dbReference type="NCBI Taxonomy" id="153742"/>
    <lineage>
        <taxon>Eukaryota</taxon>
        <taxon>Viridiplantae</taxon>
        <taxon>Streptophyta</taxon>
        <taxon>Embryophyta</taxon>
        <taxon>Tracheophyta</taxon>
        <taxon>Spermatophyta</taxon>
        <taxon>Magnoliopsida</taxon>
        <taxon>eudicotyledons</taxon>
        <taxon>Gunneridae</taxon>
        <taxon>Pentapetalae</taxon>
        <taxon>asterids</taxon>
        <taxon>lamiids</taxon>
        <taxon>Gentianales</taxon>
        <taxon>Rubiaceae</taxon>
        <taxon>Cinchonoideae</taxon>
        <taxon>Cinchoneae</taxon>
        <taxon>Cinchona</taxon>
    </lineage>
</organism>
<dbReference type="GO" id="GO:0008299">
    <property type="term" value="P:isoprenoid biosynthetic process"/>
    <property type="evidence" value="ECO:0007669"/>
    <property type="project" value="UniProtKB-ARBA"/>
</dbReference>
<dbReference type="Gene3D" id="1.50.10.130">
    <property type="entry name" value="Terpene synthase, N-terminal domain"/>
    <property type="match status" value="1"/>
</dbReference>
<evidence type="ECO:0000256" key="3">
    <source>
        <dbReference type="ARBA" id="ARBA00022723"/>
    </source>
</evidence>
<evidence type="ECO:0000313" key="10">
    <source>
        <dbReference type="EMBL" id="KAL3500442.1"/>
    </source>
</evidence>
<evidence type="ECO:0000259" key="8">
    <source>
        <dbReference type="Pfam" id="PF01397"/>
    </source>
</evidence>
<feature type="non-terminal residue" evidence="10">
    <location>
        <position position="1"/>
    </location>
</feature>
<evidence type="ECO:0000256" key="5">
    <source>
        <dbReference type="ARBA" id="ARBA00023239"/>
    </source>
</evidence>
<accession>A0ABD2XYI5</accession>
<dbReference type="PANTHER" id="PTHR31225">
    <property type="entry name" value="OS04G0344100 PROTEIN-RELATED"/>
    <property type="match status" value="1"/>
</dbReference>
<keyword evidence="3" id="KW-0479">Metal-binding</keyword>
<evidence type="ECO:0000256" key="1">
    <source>
        <dbReference type="ARBA" id="ARBA00001946"/>
    </source>
</evidence>
<dbReference type="Pfam" id="PF01397">
    <property type="entry name" value="Terpene_synth"/>
    <property type="match status" value="1"/>
</dbReference>
<proteinExistence type="predicted"/>
<dbReference type="Pfam" id="PF03936">
    <property type="entry name" value="Terpene_synth_C"/>
    <property type="match status" value="1"/>
</dbReference>
<feature type="domain" description="Terpene synthase N-terminal" evidence="8">
    <location>
        <begin position="106"/>
        <end position="281"/>
    </location>
</feature>
<comment type="catalytic activity">
    <reaction evidence="6">
        <text>(2E)-geranyl diphosphate = beta-myrcene + diphosphate</text>
        <dbReference type="Rhea" id="RHEA:16965"/>
        <dbReference type="ChEBI" id="CHEBI:17221"/>
        <dbReference type="ChEBI" id="CHEBI:33019"/>
        <dbReference type="ChEBI" id="CHEBI:58057"/>
        <dbReference type="EC" id="4.2.3.15"/>
    </reaction>
    <physiologicalReaction direction="left-to-right" evidence="6">
        <dbReference type="Rhea" id="RHEA:16966"/>
    </physiologicalReaction>
</comment>
<dbReference type="EC" id="4.2.3.15" evidence="7"/>
<dbReference type="InterPro" id="IPR034741">
    <property type="entry name" value="Terpene_cyclase-like_1_C"/>
</dbReference>
<evidence type="ECO:0000256" key="6">
    <source>
        <dbReference type="ARBA" id="ARBA00052562"/>
    </source>
</evidence>
<dbReference type="Proteomes" id="UP001630127">
    <property type="component" value="Unassembled WGS sequence"/>
</dbReference>